<proteinExistence type="predicted"/>
<accession>A0A1W6JT16</accession>
<organism evidence="1 2">
    <name type="scientific">Escherichia phage vB_EcoM_ECOO78</name>
    <dbReference type="NCBI Taxonomy" id="1970797"/>
    <lineage>
        <taxon>Viruses</taxon>
        <taxon>Duplodnaviria</taxon>
        <taxon>Heunggongvirae</taxon>
        <taxon>Uroviricota</taxon>
        <taxon>Caudoviricetes</taxon>
        <taxon>Iiscvirinae</taxon>
        <taxon>Jilinvirus</taxon>
        <taxon>Jilinvirus ECOO78</taxon>
    </lineage>
</organism>
<protein>
    <submittedName>
        <fullName evidence="1">Uncharacterized protein</fullName>
    </submittedName>
</protein>
<gene>
    <name evidence="1" type="ORF">vBEcoMECOO78_07</name>
</gene>
<dbReference type="OrthoDB" id="16282at10239"/>
<evidence type="ECO:0000313" key="2">
    <source>
        <dbReference type="Proteomes" id="UP000221777"/>
    </source>
</evidence>
<name>A0A1W6JT16_9CAUD</name>
<reference evidence="2" key="1">
    <citation type="submission" date="2017-03" db="EMBL/GenBank/DDBJ databases">
        <authorList>
            <person name="Guo Z."/>
            <person name="Lei L."/>
            <person name="Yang J."/>
        </authorList>
    </citation>
    <scope>NUCLEOTIDE SEQUENCE [LARGE SCALE GENOMIC DNA]</scope>
</reference>
<sequence>MKRQAMSLATDILWRAFVKQAKQKQKPKPAPVEAKPKPEVTAISNRNLHLARIPGCQRLACGWQVTCIDGKQKHKLGTFKTMPRARIAWRLWHLWKRRGFTDIPTGPNRA</sequence>
<evidence type="ECO:0000313" key="1">
    <source>
        <dbReference type="EMBL" id="ARM70412.1"/>
    </source>
</evidence>
<keyword evidence="2" id="KW-1185">Reference proteome</keyword>
<dbReference type="Proteomes" id="UP000221777">
    <property type="component" value="Segment"/>
</dbReference>
<dbReference type="EMBL" id="KY705409">
    <property type="protein sequence ID" value="ARM70412.1"/>
    <property type="molecule type" value="Genomic_DNA"/>
</dbReference>